<sequence>MHQGFGLKKGHNEKTSNEFYLNVVKLKPLQIQKALQKEFSDHEIHLFEIYKVMAKFYSEKRRDISNNAASLYEDL</sequence>
<dbReference type="Proteomes" id="UP000789396">
    <property type="component" value="Unassembled WGS sequence"/>
</dbReference>
<keyword evidence="2" id="KW-1185">Reference proteome</keyword>
<proteinExistence type="predicted"/>
<reference evidence="1" key="1">
    <citation type="submission" date="2021-06" db="EMBL/GenBank/DDBJ databases">
        <authorList>
            <person name="Kallberg Y."/>
            <person name="Tangrot J."/>
            <person name="Rosling A."/>
        </authorList>
    </citation>
    <scope>NUCLEOTIDE SEQUENCE</scope>
    <source>
        <strain evidence="1">IN212</strain>
    </source>
</reference>
<gene>
    <name evidence="1" type="ORF">RFULGI_LOCUS8124</name>
</gene>
<name>A0A9N9GXQ1_9GLOM</name>
<protein>
    <submittedName>
        <fullName evidence="1">1650_t:CDS:1</fullName>
    </submittedName>
</protein>
<accession>A0A9N9GXQ1</accession>
<dbReference type="AlphaFoldDB" id="A0A9N9GXQ1"/>
<evidence type="ECO:0000313" key="1">
    <source>
        <dbReference type="EMBL" id="CAG8642313.1"/>
    </source>
</evidence>
<comment type="caution">
    <text evidence="1">The sequence shown here is derived from an EMBL/GenBank/DDBJ whole genome shotgun (WGS) entry which is preliminary data.</text>
</comment>
<feature type="non-terminal residue" evidence="1">
    <location>
        <position position="1"/>
    </location>
</feature>
<dbReference type="OrthoDB" id="10463567at2759"/>
<evidence type="ECO:0000313" key="2">
    <source>
        <dbReference type="Proteomes" id="UP000789396"/>
    </source>
</evidence>
<dbReference type="EMBL" id="CAJVPZ010012711">
    <property type="protein sequence ID" value="CAG8642313.1"/>
    <property type="molecule type" value="Genomic_DNA"/>
</dbReference>
<organism evidence="1 2">
    <name type="scientific">Racocetra fulgida</name>
    <dbReference type="NCBI Taxonomy" id="60492"/>
    <lineage>
        <taxon>Eukaryota</taxon>
        <taxon>Fungi</taxon>
        <taxon>Fungi incertae sedis</taxon>
        <taxon>Mucoromycota</taxon>
        <taxon>Glomeromycotina</taxon>
        <taxon>Glomeromycetes</taxon>
        <taxon>Diversisporales</taxon>
        <taxon>Gigasporaceae</taxon>
        <taxon>Racocetra</taxon>
    </lineage>
</organism>